<name>A0A1I7XAZ4_HETBA</name>
<dbReference type="AlphaFoldDB" id="A0A1I7XAZ4"/>
<reference evidence="3" key="1">
    <citation type="submission" date="2016-11" db="UniProtKB">
        <authorList>
            <consortium name="WormBaseParasite"/>
        </authorList>
    </citation>
    <scope>IDENTIFICATION</scope>
</reference>
<protein>
    <submittedName>
        <fullName evidence="3">RNA_pol_A_CTD domain-containing protein</fullName>
    </submittedName>
</protein>
<dbReference type="WBParaSite" id="Hba_14611">
    <property type="protein sequence ID" value="Hba_14611"/>
    <property type="gene ID" value="Hba_14611"/>
</dbReference>
<keyword evidence="2" id="KW-1185">Reference proteome</keyword>
<proteinExistence type="predicted"/>
<feature type="coiled-coil region" evidence="1">
    <location>
        <begin position="80"/>
        <end position="114"/>
    </location>
</feature>
<evidence type="ECO:0000256" key="1">
    <source>
        <dbReference type="SAM" id="Coils"/>
    </source>
</evidence>
<dbReference type="Proteomes" id="UP000095283">
    <property type="component" value="Unplaced"/>
</dbReference>
<accession>A0A1I7XAZ4</accession>
<evidence type="ECO:0000313" key="2">
    <source>
        <dbReference type="Proteomes" id="UP000095283"/>
    </source>
</evidence>
<keyword evidence="1" id="KW-0175">Coiled coil</keyword>
<sequence>MQSNECATVEIESLIHIHPRIAVKAIGKKMTTKSISKEELLKVFGSSGLSDKTNKQKINKDDLLIQENYRKSNHSLIIKNHQLKAEIVLGRKQIDQLRAENEQLRERVRILENGEYDEKIEMLISERLEKKLAQLDHIGSRTVQYLLKSAEDFRDVLRSMGVDTTPTDRRNHVMRRPGILSTIGKPLLGAIEESPLRFPICNKQGSSGYHDIIKESEIPEDFAAKCRSMVPREGTPKFTLVNGKHTVEKRLIFMS</sequence>
<organism evidence="2 3">
    <name type="scientific">Heterorhabditis bacteriophora</name>
    <name type="common">Entomopathogenic nematode worm</name>
    <dbReference type="NCBI Taxonomy" id="37862"/>
    <lineage>
        <taxon>Eukaryota</taxon>
        <taxon>Metazoa</taxon>
        <taxon>Ecdysozoa</taxon>
        <taxon>Nematoda</taxon>
        <taxon>Chromadorea</taxon>
        <taxon>Rhabditida</taxon>
        <taxon>Rhabditina</taxon>
        <taxon>Rhabditomorpha</taxon>
        <taxon>Strongyloidea</taxon>
        <taxon>Heterorhabditidae</taxon>
        <taxon>Heterorhabditis</taxon>
    </lineage>
</organism>
<evidence type="ECO:0000313" key="3">
    <source>
        <dbReference type="WBParaSite" id="Hba_14611"/>
    </source>
</evidence>